<dbReference type="InterPro" id="IPR042563">
    <property type="entry name" value="Ribosomal_protein_eS8_euk"/>
</dbReference>
<reference evidence="2 3" key="1">
    <citation type="journal article" date="2023" name="Hortic Res">
        <title>Pangenome of water caltrop reveals structural variations and asymmetric subgenome divergence after allopolyploidization.</title>
        <authorList>
            <person name="Zhang X."/>
            <person name="Chen Y."/>
            <person name="Wang L."/>
            <person name="Yuan Y."/>
            <person name="Fang M."/>
            <person name="Shi L."/>
            <person name="Lu R."/>
            <person name="Comes H.P."/>
            <person name="Ma Y."/>
            <person name="Chen Y."/>
            <person name="Huang G."/>
            <person name="Zhou Y."/>
            <person name="Zheng Z."/>
            <person name="Qiu Y."/>
        </authorList>
    </citation>
    <scope>NUCLEOTIDE SEQUENCE [LARGE SCALE GENOMIC DNA]</scope>
    <source>
        <strain evidence="2">F231</strain>
    </source>
</reference>
<dbReference type="PANTHER" id="PTHR10394">
    <property type="entry name" value="40S RIBOSOMAL PROTEIN S8"/>
    <property type="match status" value="1"/>
</dbReference>
<feature type="compositionally biased region" description="Basic residues" evidence="1">
    <location>
        <begin position="41"/>
        <end position="59"/>
    </location>
</feature>
<organism evidence="2 3">
    <name type="scientific">Trapa natans</name>
    <name type="common">Water chestnut</name>
    <dbReference type="NCBI Taxonomy" id="22666"/>
    <lineage>
        <taxon>Eukaryota</taxon>
        <taxon>Viridiplantae</taxon>
        <taxon>Streptophyta</taxon>
        <taxon>Embryophyta</taxon>
        <taxon>Tracheophyta</taxon>
        <taxon>Spermatophyta</taxon>
        <taxon>Magnoliopsida</taxon>
        <taxon>eudicotyledons</taxon>
        <taxon>Gunneridae</taxon>
        <taxon>Pentapetalae</taxon>
        <taxon>rosids</taxon>
        <taxon>malvids</taxon>
        <taxon>Myrtales</taxon>
        <taxon>Lythraceae</taxon>
        <taxon>Trapa</taxon>
    </lineage>
</organism>
<name>A0AAN7LJ90_TRANT</name>
<dbReference type="GO" id="GO:0003735">
    <property type="term" value="F:structural constituent of ribosome"/>
    <property type="evidence" value="ECO:0007669"/>
    <property type="project" value="InterPro"/>
</dbReference>
<feature type="region of interest" description="Disordered" evidence="1">
    <location>
        <begin position="90"/>
        <end position="135"/>
    </location>
</feature>
<proteinExistence type="predicted"/>
<feature type="compositionally biased region" description="Basic and acidic residues" evidence="1">
    <location>
        <begin position="90"/>
        <end position="100"/>
    </location>
</feature>
<evidence type="ECO:0000256" key="1">
    <source>
        <dbReference type="SAM" id="MobiDB-lite"/>
    </source>
</evidence>
<feature type="region of interest" description="Disordered" evidence="1">
    <location>
        <begin position="35"/>
        <end position="59"/>
    </location>
</feature>
<gene>
    <name evidence="2" type="ORF">SAY86_015848</name>
</gene>
<dbReference type="GO" id="GO:0005840">
    <property type="term" value="C:ribosome"/>
    <property type="evidence" value="ECO:0007669"/>
    <property type="project" value="InterPro"/>
</dbReference>
<dbReference type="GO" id="GO:0006412">
    <property type="term" value="P:translation"/>
    <property type="evidence" value="ECO:0007669"/>
    <property type="project" value="InterPro"/>
</dbReference>
<dbReference type="Gene3D" id="1.10.168.20">
    <property type="entry name" value="Ribosomal protein S8e, subdomain"/>
    <property type="match status" value="1"/>
</dbReference>
<protein>
    <submittedName>
        <fullName evidence="2">Uncharacterized protein</fullName>
    </submittedName>
</protein>
<dbReference type="InterPro" id="IPR001047">
    <property type="entry name" value="Ribosomal_eS8"/>
</dbReference>
<evidence type="ECO:0000313" key="3">
    <source>
        <dbReference type="Proteomes" id="UP001346149"/>
    </source>
</evidence>
<comment type="caution">
    <text evidence="2">The sequence shown here is derived from an EMBL/GenBank/DDBJ whole genome shotgun (WGS) entry which is preliminary data.</text>
</comment>
<accession>A0AAN7LJ90</accession>
<keyword evidence="3" id="KW-1185">Reference proteome</keyword>
<evidence type="ECO:0000313" key="2">
    <source>
        <dbReference type="EMBL" id="KAK4781746.1"/>
    </source>
</evidence>
<dbReference type="AlphaFoldDB" id="A0AAN7LJ90"/>
<dbReference type="Proteomes" id="UP001346149">
    <property type="component" value="Unassembled WGS sequence"/>
</dbReference>
<feature type="compositionally biased region" description="Basic and acidic residues" evidence="1">
    <location>
        <begin position="108"/>
        <end position="135"/>
    </location>
</feature>
<sequence length="135" mass="15440">MGKLLRSLFQSSDVRSPMLISERRAASSFSDHLAGIARDSMHKRRPTGGKKKAWRKKRKTQTLVKSAIVQVHAASFKQWYLQHCGVDIGKKKDASKKESTEEGETPSEEAKQSNHILRMIEKRQKDRKLGPRIQE</sequence>
<dbReference type="EMBL" id="JAXQNO010000016">
    <property type="protein sequence ID" value="KAK4781746.1"/>
    <property type="molecule type" value="Genomic_DNA"/>
</dbReference>